<dbReference type="PANTHER" id="PTHR34384:SF6">
    <property type="entry name" value="STAPHYLOFERRIN B SYNTHASE"/>
    <property type="match status" value="1"/>
</dbReference>
<dbReference type="EMBL" id="JBHUJC010000003">
    <property type="protein sequence ID" value="MFD2275214.1"/>
    <property type="molecule type" value="Genomic_DNA"/>
</dbReference>
<feature type="domain" description="Aerobactin siderophore biosynthesis IucA/IucC-like C-terminal" evidence="3">
    <location>
        <begin position="357"/>
        <end position="512"/>
    </location>
</feature>
<protein>
    <submittedName>
        <fullName evidence="4">IucA/IucC family protein</fullName>
    </submittedName>
</protein>
<evidence type="ECO:0000256" key="1">
    <source>
        <dbReference type="ARBA" id="ARBA00004924"/>
    </source>
</evidence>
<comment type="caution">
    <text evidence="4">The sequence shown here is derived from an EMBL/GenBank/DDBJ whole genome shotgun (WGS) entry which is preliminary data.</text>
</comment>
<dbReference type="Pfam" id="PF04183">
    <property type="entry name" value="IucA_IucC"/>
    <property type="match status" value="1"/>
</dbReference>
<reference evidence="5" key="1">
    <citation type="journal article" date="2019" name="Int. J. Syst. Evol. Microbiol.">
        <title>The Global Catalogue of Microorganisms (GCM) 10K type strain sequencing project: providing services to taxonomists for standard genome sequencing and annotation.</title>
        <authorList>
            <consortium name="The Broad Institute Genomics Platform"/>
            <consortium name="The Broad Institute Genome Sequencing Center for Infectious Disease"/>
            <person name="Wu L."/>
            <person name="Ma J."/>
        </authorList>
    </citation>
    <scope>NUCLEOTIDE SEQUENCE [LARGE SCALE GENOMIC DNA]</scope>
    <source>
        <strain evidence="5">JCM 16545</strain>
    </source>
</reference>
<dbReference type="InterPro" id="IPR007310">
    <property type="entry name" value="Aerobactin_biosyn_IucA/IucC_N"/>
</dbReference>
<organism evidence="4 5">
    <name type="scientific">Rubritalea spongiae</name>
    <dbReference type="NCBI Taxonomy" id="430797"/>
    <lineage>
        <taxon>Bacteria</taxon>
        <taxon>Pseudomonadati</taxon>
        <taxon>Verrucomicrobiota</taxon>
        <taxon>Verrucomicrobiia</taxon>
        <taxon>Verrucomicrobiales</taxon>
        <taxon>Rubritaleaceae</taxon>
        <taxon>Rubritalea</taxon>
    </lineage>
</organism>
<comment type="pathway">
    <text evidence="1">Siderophore biosynthesis.</text>
</comment>
<dbReference type="Gene3D" id="6.10.250.3370">
    <property type="match status" value="1"/>
</dbReference>
<evidence type="ECO:0000259" key="3">
    <source>
        <dbReference type="Pfam" id="PF06276"/>
    </source>
</evidence>
<dbReference type="Proteomes" id="UP001597297">
    <property type="component" value="Unassembled WGS sequence"/>
</dbReference>
<dbReference type="Pfam" id="PF06276">
    <property type="entry name" value="FhuF"/>
    <property type="match status" value="1"/>
</dbReference>
<keyword evidence="5" id="KW-1185">Reference proteome</keyword>
<feature type="domain" description="Aerobactin siderophore biosynthesis IucA/IucC N-terminal" evidence="2">
    <location>
        <begin position="127"/>
        <end position="336"/>
    </location>
</feature>
<accession>A0ABW5DYM4</accession>
<gene>
    <name evidence="4" type="ORF">ACFSQZ_01925</name>
</gene>
<dbReference type="PANTHER" id="PTHR34384">
    <property type="entry name" value="L-2,3-DIAMINOPROPANOATE--CITRATE LIGASE"/>
    <property type="match status" value="1"/>
</dbReference>
<dbReference type="InterPro" id="IPR037455">
    <property type="entry name" value="LucA/IucC-like"/>
</dbReference>
<name>A0ABW5DYM4_9BACT</name>
<dbReference type="InterPro" id="IPR022770">
    <property type="entry name" value="IucA/IucC-like_C"/>
</dbReference>
<evidence type="ECO:0000259" key="2">
    <source>
        <dbReference type="Pfam" id="PF04183"/>
    </source>
</evidence>
<dbReference type="RefSeq" id="WP_377094963.1">
    <property type="nucleotide sequence ID" value="NZ_JBHSJM010000001.1"/>
</dbReference>
<evidence type="ECO:0000313" key="4">
    <source>
        <dbReference type="EMBL" id="MFD2275214.1"/>
    </source>
</evidence>
<dbReference type="Gene3D" id="1.10.510.40">
    <property type="match status" value="1"/>
</dbReference>
<sequence>MVSSEYKEKPKERVIRQLLEALVYEELCDWRVVGAAKDRLHIELVLGELKLHAMARVNAYDRVFIEHGSINKTDGSIPDLLDLVHNIDAESDYLDVLAKELVLTLHFCEWNLGKVRSLPSRRGLQYRLLENLIDEGHPYHPCFKSRLGFSVEDHQLYSPEMEGRFQLDEIEVCRSIIKGDIGDEETVKIPVHPWQWQQLVHHPEVQDLLAKQRVVHLGKSSQFYSASQSLRTLIPVDDVYGAHVKLPMQLVNTSSVRTLDEVSVLAAETISTWLERIVESDVYLKSSGVQILKEYGGVMLSVEGSELLDQLGVLYRDSPHQRFSRKLSIVPANALAVYEEDGRPYIDLWIQKYGLEKWVRQWIEVAVLPQWHLLMGYAVGSEWHGQNTLLALDSGFPVAVALRDFHDGVEYVEELLPEGVAGPDFSHLGQDEVAAEAHYRVDNFESVKDLVIECLFIYNLSEVVRLLVDYYGMVEGEFWGWVKESIEAHHRKYPELDRLYSEHLESMEWIKVESLLKSKLKGKPKDGFHYHLVKNPIQIESYVCS</sequence>
<evidence type="ECO:0000313" key="5">
    <source>
        <dbReference type="Proteomes" id="UP001597297"/>
    </source>
</evidence>
<proteinExistence type="predicted"/>